<dbReference type="Proteomes" id="UP000766486">
    <property type="component" value="Unassembled WGS sequence"/>
</dbReference>
<feature type="non-terminal residue" evidence="1">
    <location>
        <position position="1"/>
    </location>
</feature>
<feature type="non-terminal residue" evidence="1">
    <location>
        <position position="402"/>
    </location>
</feature>
<reference evidence="1 2" key="1">
    <citation type="submission" date="2019-06" db="EMBL/GenBank/DDBJ databases">
        <authorList>
            <person name="Broberg M."/>
        </authorList>
    </citation>
    <scope>NUCLEOTIDE SEQUENCE [LARGE SCALE GENOMIC DNA]</scope>
</reference>
<organism evidence="1 2">
    <name type="scientific">Bionectria ochroleuca</name>
    <name type="common">Gliocladium roseum</name>
    <dbReference type="NCBI Taxonomy" id="29856"/>
    <lineage>
        <taxon>Eukaryota</taxon>
        <taxon>Fungi</taxon>
        <taxon>Dikarya</taxon>
        <taxon>Ascomycota</taxon>
        <taxon>Pezizomycotina</taxon>
        <taxon>Sordariomycetes</taxon>
        <taxon>Hypocreomycetidae</taxon>
        <taxon>Hypocreales</taxon>
        <taxon>Bionectriaceae</taxon>
        <taxon>Clonostachys</taxon>
    </lineage>
</organism>
<evidence type="ECO:0000313" key="1">
    <source>
        <dbReference type="EMBL" id="VUC20617.1"/>
    </source>
</evidence>
<evidence type="ECO:0000313" key="2">
    <source>
        <dbReference type="Proteomes" id="UP000766486"/>
    </source>
</evidence>
<comment type="caution">
    <text evidence="1">The sequence shown here is derived from an EMBL/GenBank/DDBJ whole genome shotgun (WGS) entry which is preliminary data.</text>
</comment>
<name>A0ABY6TQI5_BIOOC</name>
<sequence length="402" mass="45671">RENARRDEELERYIRIRSAVRQSAAKYSIPGVDLAEGCSNRQIKSRFFALPAETRNQIMIEAFGQRSLHMSLEFQHPFALYTQGNSQGYHTHARIQHLKPALNSHLRTDLPKKWTWFGCVCHQFDEPNEGEIPGHLRCLGVKAEPDPGTDYCLEGLGCCNTLPGASPIECQVGIMGWLLACRQSYQEGMPILYGTNTVRIASPALHQNLQKMFSTSTLSYLTSLDLVWDPARLSLDSSFVAENEAGVSYRTRRPVFPSLVRLNISFQGGNDIQRDEALGIDWKYRDEEKLAQTLNNMMFPMIDNLVQRLVRSTTDVTFQCPNWTWYKVMDFILVENQGLQATKPQRGDLGGLRCWRQTSVESWAPSIYPNEIQCSREIRAARNPSVSGIWIHVSSKNVQLGN</sequence>
<keyword evidence="2" id="KW-1185">Reference proteome</keyword>
<accession>A0ABY6TQI5</accession>
<protein>
    <submittedName>
        <fullName evidence="1">Uncharacterized protein</fullName>
    </submittedName>
</protein>
<dbReference type="EMBL" id="CABFNS010000185">
    <property type="protein sequence ID" value="VUC20617.1"/>
    <property type="molecule type" value="Genomic_DNA"/>
</dbReference>
<gene>
    <name evidence="1" type="ORF">CLO192961_LOCUS27272</name>
</gene>
<dbReference type="PANTHER" id="PTHR38790:SF4">
    <property type="entry name" value="2EXR DOMAIN-CONTAINING PROTEIN"/>
    <property type="match status" value="1"/>
</dbReference>
<dbReference type="PANTHER" id="PTHR38790">
    <property type="entry name" value="2EXR DOMAIN-CONTAINING PROTEIN-RELATED"/>
    <property type="match status" value="1"/>
</dbReference>
<proteinExistence type="predicted"/>